<dbReference type="NCBIfam" id="NF003764">
    <property type="entry name" value="PRK05355.1"/>
    <property type="match status" value="1"/>
</dbReference>
<comment type="cofactor">
    <cofactor evidence="1 11">
        <name>pyridoxal 5'-phosphate</name>
        <dbReference type="ChEBI" id="CHEBI:597326"/>
    </cofactor>
</comment>
<dbReference type="GO" id="GO:0006564">
    <property type="term" value="P:L-serine biosynthetic process"/>
    <property type="evidence" value="ECO:0007669"/>
    <property type="project" value="UniProtKB-KW"/>
</dbReference>
<dbReference type="InterPro" id="IPR022278">
    <property type="entry name" value="Pser_aminoTfrase"/>
</dbReference>
<dbReference type="HAMAP" id="MF_00160">
    <property type="entry name" value="SerC_aminotrans_5"/>
    <property type="match status" value="1"/>
</dbReference>
<dbReference type="Gene3D" id="3.90.1150.10">
    <property type="entry name" value="Aspartate Aminotransferase, domain 1"/>
    <property type="match status" value="1"/>
</dbReference>
<name>A0A151ZS67_TIELA</name>
<comment type="similarity">
    <text evidence="3">Belongs to the class-V pyridoxal-phosphate-dependent aminotransferase family. SerC subfamily.</text>
</comment>
<evidence type="ECO:0000256" key="7">
    <source>
        <dbReference type="ARBA" id="ARBA00022898"/>
    </source>
</evidence>
<dbReference type="PANTHER" id="PTHR43247:SF1">
    <property type="entry name" value="PHOSPHOSERINE AMINOTRANSFERASE"/>
    <property type="match status" value="1"/>
</dbReference>
<dbReference type="EMBL" id="LODT01000021">
    <property type="protein sequence ID" value="KYQ96770.1"/>
    <property type="molecule type" value="Genomic_DNA"/>
</dbReference>
<dbReference type="FunFam" id="3.40.640.10:FF:000010">
    <property type="entry name" value="Phosphoserine aminotransferase"/>
    <property type="match status" value="1"/>
</dbReference>
<dbReference type="AlphaFoldDB" id="A0A151ZS67"/>
<dbReference type="Proteomes" id="UP000076078">
    <property type="component" value="Unassembled WGS sequence"/>
</dbReference>
<dbReference type="GO" id="GO:0004648">
    <property type="term" value="F:O-phospho-L-serine:2-oxoglutarate aminotransferase activity"/>
    <property type="evidence" value="ECO:0007669"/>
    <property type="project" value="UniProtKB-EC"/>
</dbReference>
<evidence type="ECO:0000313" key="15">
    <source>
        <dbReference type="Proteomes" id="UP000076078"/>
    </source>
</evidence>
<evidence type="ECO:0000259" key="13">
    <source>
        <dbReference type="Pfam" id="PF00266"/>
    </source>
</evidence>
<dbReference type="PROSITE" id="PS00595">
    <property type="entry name" value="AA_TRANSFER_CLASS_5"/>
    <property type="match status" value="1"/>
</dbReference>
<keyword evidence="7" id="KW-0663">Pyridoxal phosphate</keyword>
<evidence type="ECO:0000313" key="14">
    <source>
        <dbReference type="EMBL" id="KYQ96770.1"/>
    </source>
</evidence>
<reference evidence="14 15" key="1">
    <citation type="submission" date="2015-12" db="EMBL/GenBank/DDBJ databases">
        <title>Dictyostelia acquired genes for synthesis and detection of signals that induce cell-type specialization by lateral gene transfer from prokaryotes.</title>
        <authorList>
            <person name="Gloeckner G."/>
            <person name="Schaap P."/>
        </authorList>
    </citation>
    <scope>NUCLEOTIDE SEQUENCE [LARGE SCALE GENOMIC DNA]</scope>
    <source>
        <strain evidence="14 15">TK</strain>
    </source>
</reference>
<organism evidence="14 15">
    <name type="scientific">Tieghemostelium lacteum</name>
    <name type="common">Slime mold</name>
    <name type="synonym">Dictyostelium lacteum</name>
    <dbReference type="NCBI Taxonomy" id="361077"/>
    <lineage>
        <taxon>Eukaryota</taxon>
        <taxon>Amoebozoa</taxon>
        <taxon>Evosea</taxon>
        <taxon>Eumycetozoa</taxon>
        <taxon>Dictyostelia</taxon>
        <taxon>Dictyosteliales</taxon>
        <taxon>Raperosteliaceae</taxon>
        <taxon>Tieghemostelium</taxon>
    </lineage>
</organism>
<keyword evidence="8 12" id="KW-0718">Serine biosynthesis</keyword>
<dbReference type="InterPro" id="IPR015424">
    <property type="entry name" value="PyrdxlP-dep_Trfase"/>
</dbReference>
<gene>
    <name evidence="14" type="ORF">DLAC_04069</name>
</gene>
<proteinExistence type="inferred from homology"/>
<dbReference type="PANTHER" id="PTHR43247">
    <property type="entry name" value="PHOSPHOSERINE AMINOTRANSFERASE"/>
    <property type="match status" value="1"/>
</dbReference>
<comment type="pathway">
    <text evidence="2 12">Amino-acid biosynthesis; L-serine biosynthesis; L-serine from 3-phospho-D-glycerate: step 2/3.</text>
</comment>
<evidence type="ECO:0000256" key="2">
    <source>
        <dbReference type="ARBA" id="ARBA00005099"/>
    </source>
</evidence>
<accession>A0A151ZS67</accession>
<evidence type="ECO:0000256" key="9">
    <source>
        <dbReference type="ARBA" id="ARBA00047630"/>
    </source>
</evidence>
<comment type="catalytic activity">
    <reaction evidence="9">
        <text>4-(phosphooxy)-L-threonine + 2-oxoglutarate = (R)-3-hydroxy-2-oxo-4-phosphooxybutanoate + L-glutamate</text>
        <dbReference type="Rhea" id="RHEA:16573"/>
        <dbReference type="ChEBI" id="CHEBI:16810"/>
        <dbReference type="ChEBI" id="CHEBI:29985"/>
        <dbReference type="ChEBI" id="CHEBI:58452"/>
        <dbReference type="ChEBI" id="CHEBI:58538"/>
        <dbReference type="EC" id="2.6.1.52"/>
    </reaction>
</comment>
<evidence type="ECO:0000256" key="11">
    <source>
        <dbReference type="RuleBase" id="RU004504"/>
    </source>
</evidence>
<evidence type="ECO:0000256" key="5">
    <source>
        <dbReference type="ARBA" id="ARBA00022605"/>
    </source>
</evidence>
<evidence type="ECO:0000256" key="10">
    <source>
        <dbReference type="ARBA" id="ARBA00049007"/>
    </source>
</evidence>
<dbReference type="UniPathway" id="UPA00135">
    <property type="reaction ID" value="UER00197"/>
</dbReference>
<dbReference type="Pfam" id="PF00266">
    <property type="entry name" value="Aminotran_5"/>
    <property type="match status" value="1"/>
</dbReference>
<dbReference type="FunFam" id="3.90.1150.10:FF:000006">
    <property type="entry name" value="Phosphoserine aminotransferase"/>
    <property type="match status" value="1"/>
</dbReference>
<dbReference type="GO" id="GO:0005737">
    <property type="term" value="C:cytoplasm"/>
    <property type="evidence" value="ECO:0007669"/>
    <property type="project" value="TreeGrafter"/>
</dbReference>
<evidence type="ECO:0000256" key="3">
    <source>
        <dbReference type="ARBA" id="ARBA00006904"/>
    </source>
</evidence>
<dbReference type="STRING" id="361077.A0A151ZS67"/>
<keyword evidence="5 12" id="KW-0028">Amino-acid biosynthesis</keyword>
<evidence type="ECO:0000256" key="8">
    <source>
        <dbReference type="ARBA" id="ARBA00023299"/>
    </source>
</evidence>
<dbReference type="EC" id="2.6.1.52" evidence="12"/>
<dbReference type="PIRSF" id="PIRSF000525">
    <property type="entry name" value="SerC"/>
    <property type="match status" value="1"/>
</dbReference>
<dbReference type="GO" id="GO:0030170">
    <property type="term" value="F:pyridoxal phosphate binding"/>
    <property type="evidence" value="ECO:0007669"/>
    <property type="project" value="TreeGrafter"/>
</dbReference>
<evidence type="ECO:0000256" key="12">
    <source>
        <dbReference type="RuleBase" id="RU004505"/>
    </source>
</evidence>
<comment type="catalytic activity">
    <reaction evidence="10 12">
        <text>O-phospho-L-serine + 2-oxoglutarate = 3-phosphooxypyruvate + L-glutamate</text>
        <dbReference type="Rhea" id="RHEA:14329"/>
        <dbReference type="ChEBI" id="CHEBI:16810"/>
        <dbReference type="ChEBI" id="CHEBI:18110"/>
        <dbReference type="ChEBI" id="CHEBI:29985"/>
        <dbReference type="ChEBI" id="CHEBI:57524"/>
        <dbReference type="EC" id="2.6.1.52"/>
    </reaction>
</comment>
<dbReference type="SUPFAM" id="SSF53383">
    <property type="entry name" value="PLP-dependent transferases"/>
    <property type="match status" value="1"/>
</dbReference>
<sequence length="374" mass="41911">MSSSTQSQRALNFGAGPGMLPVEVLEQAQKELLNFKGTGKSIMELSHRGKEFETVLEDAKNDLRTLLTIPKEYDILFLQGGASSLFAGIPMNLCKDENDVVDYIVTGSWSKSAFQEGKLYCKANKVVDMEPQKFHTVLPAQEWKFSEHPAYIQYCDNETIHGIEFPGDDITSVLSSKGVPIVCDMSSNFLSRSVDISRYDLVFAGAQKNAGISGITIVIIKNTLLSKTKSNVPSVFNFSKKSQMNSLDNTPPTFNIYVTGLILKWIIKQGGIKEMERRNKIKADTLYSFIDNSNGFYTCKIDPKYRSKMNVVFRIKDNPELEDKFAKEAEKHNITDIKGHRSVGGLRASLYNAVTIDATNQLVSFMDKFMKENQ</sequence>
<dbReference type="InParanoid" id="A0A151ZS67"/>
<dbReference type="Gene3D" id="3.40.640.10">
    <property type="entry name" value="Type I PLP-dependent aspartate aminotransferase-like (Major domain)"/>
    <property type="match status" value="1"/>
</dbReference>
<dbReference type="InterPro" id="IPR015421">
    <property type="entry name" value="PyrdxlP-dep_Trfase_major"/>
</dbReference>
<dbReference type="InterPro" id="IPR000192">
    <property type="entry name" value="Aminotrans_V_dom"/>
</dbReference>
<keyword evidence="15" id="KW-1185">Reference proteome</keyword>
<protein>
    <recommendedName>
        <fullName evidence="12">Phosphoserine aminotransferase</fullName>
        <ecNumber evidence="12">2.6.1.52</ecNumber>
    </recommendedName>
</protein>
<comment type="caution">
    <text evidence="14">The sequence shown here is derived from an EMBL/GenBank/DDBJ whole genome shotgun (WGS) entry which is preliminary data.</text>
</comment>
<evidence type="ECO:0000256" key="4">
    <source>
        <dbReference type="ARBA" id="ARBA00022576"/>
    </source>
</evidence>
<dbReference type="FunCoup" id="A0A151ZS67">
    <property type="interactions" value="327"/>
</dbReference>
<keyword evidence="6 12" id="KW-0808">Transferase</keyword>
<dbReference type="NCBIfam" id="TIGR01364">
    <property type="entry name" value="serC_1"/>
    <property type="match status" value="1"/>
</dbReference>
<dbReference type="InterPro" id="IPR020578">
    <property type="entry name" value="Aminotrans_V_PyrdxlP_BS"/>
</dbReference>
<dbReference type="OMA" id="AFVYFCD"/>
<dbReference type="InterPro" id="IPR015422">
    <property type="entry name" value="PyrdxlP-dep_Trfase_small"/>
</dbReference>
<evidence type="ECO:0000256" key="6">
    <source>
        <dbReference type="ARBA" id="ARBA00022679"/>
    </source>
</evidence>
<feature type="domain" description="Aminotransferase class V" evidence="13">
    <location>
        <begin position="12"/>
        <end position="357"/>
    </location>
</feature>
<keyword evidence="4 12" id="KW-0032">Aminotransferase</keyword>
<dbReference type="OrthoDB" id="1703350at2759"/>
<evidence type="ECO:0000256" key="1">
    <source>
        <dbReference type="ARBA" id="ARBA00001933"/>
    </source>
</evidence>